<dbReference type="InterPro" id="IPR036196">
    <property type="entry name" value="Ptyr_pPase_sf"/>
</dbReference>
<dbReference type="EMBL" id="JACGWT010000003">
    <property type="protein sequence ID" value="MBA8794762.1"/>
    <property type="molecule type" value="Genomic_DNA"/>
</dbReference>
<dbReference type="AlphaFoldDB" id="A0A7W3IT58"/>
<accession>A0A7W3IT58</accession>
<dbReference type="Pfam" id="PF01451">
    <property type="entry name" value="LMWPc"/>
    <property type="match status" value="1"/>
</dbReference>
<keyword evidence="3" id="KW-0808">Transferase</keyword>
<dbReference type="PANTHER" id="PTHR43428">
    <property type="entry name" value="ARSENATE REDUCTASE"/>
    <property type="match status" value="1"/>
</dbReference>
<dbReference type="EC" id="2.8.4.2" evidence="3"/>
<evidence type="ECO:0000259" key="2">
    <source>
        <dbReference type="SMART" id="SM00226"/>
    </source>
</evidence>
<name>A0A7W3IT58_9ACTN</name>
<evidence type="ECO:0000313" key="4">
    <source>
        <dbReference type="Proteomes" id="UP000523079"/>
    </source>
</evidence>
<reference evidence="3 4" key="1">
    <citation type="submission" date="2020-07" db="EMBL/GenBank/DDBJ databases">
        <title>Sequencing the genomes of 1000 actinobacteria strains.</title>
        <authorList>
            <person name="Klenk H.-P."/>
        </authorList>
    </citation>
    <scope>NUCLEOTIDE SEQUENCE [LARGE SCALE GENOMIC DNA]</scope>
    <source>
        <strain evidence="3 4">DSM 100723</strain>
    </source>
</reference>
<keyword evidence="1" id="KW-0059">Arsenical resistance</keyword>
<feature type="domain" description="Phosphotyrosine protein phosphatase I" evidence="2">
    <location>
        <begin position="7"/>
        <end position="134"/>
    </location>
</feature>
<evidence type="ECO:0000313" key="3">
    <source>
        <dbReference type="EMBL" id="MBA8794762.1"/>
    </source>
</evidence>
<dbReference type="GO" id="GO:0102100">
    <property type="term" value="F:mycothiol-arsenate ligase activity"/>
    <property type="evidence" value="ECO:0007669"/>
    <property type="project" value="UniProtKB-EC"/>
</dbReference>
<keyword evidence="4" id="KW-1185">Reference proteome</keyword>
<protein>
    <submittedName>
        <fullName evidence="3">Arsenate-mycothiol transferase</fullName>
        <ecNumber evidence="3">2.8.4.2</ecNumber>
    </submittedName>
</protein>
<dbReference type="RefSeq" id="WP_182560304.1">
    <property type="nucleotide sequence ID" value="NZ_JACGWT010000003.1"/>
</dbReference>
<comment type="caution">
    <text evidence="3">The sequence shown here is derived from an EMBL/GenBank/DDBJ whole genome shotgun (WGS) entry which is preliminary data.</text>
</comment>
<dbReference type="SMART" id="SM00226">
    <property type="entry name" value="LMWPc"/>
    <property type="match status" value="1"/>
</dbReference>
<sequence>MTAGRPPGVLFVCVRNSGKSQLAAALMRARAGSRIAVASAGTAPGTALNALSVASLAELGLDVGDEHPKPVTNELLARADLVVVLGSEARLDSGEVPQRVWVTDEPSDRGIDGIERMRLVRDDIARRVEALADELLSANL</sequence>
<dbReference type="InterPro" id="IPR023485">
    <property type="entry name" value="Ptyr_pPase"/>
</dbReference>
<dbReference type="GO" id="GO:0046685">
    <property type="term" value="P:response to arsenic-containing substance"/>
    <property type="evidence" value="ECO:0007669"/>
    <property type="project" value="UniProtKB-KW"/>
</dbReference>
<dbReference type="Proteomes" id="UP000523079">
    <property type="component" value="Unassembled WGS sequence"/>
</dbReference>
<dbReference type="SUPFAM" id="SSF52788">
    <property type="entry name" value="Phosphotyrosine protein phosphatases I"/>
    <property type="match status" value="1"/>
</dbReference>
<evidence type="ECO:0000256" key="1">
    <source>
        <dbReference type="ARBA" id="ARBA00022849"/>
    </source>
</evidence>
<dbReference type="PANTHER" id="PTHR43428:SF1">
    <property type="entry name" value="ARSENATE REDUCTASE"/>
    <property type="match status" value="1"/>
</dbReference>
<proteinExistence type="predicted"/>
<gene>
    <name evidence="3" type="ORF">FHX74_002381</name>
</gene>
<organism evidence="3 4">
    <name type="scientific">Microlunatus kandeliicorticis</name>
    <dbReference type="NCBI Taxonomy" id="1759536"/>
    <lineage>
        <taxon>Bacteria</taxon>
        <taxon>Bacillati</taxon>
        <taxon>Actinomycetota</taxon>
        <taxon>Actinomycetes</taxon>
        <taxon>Propionibacteriales</taxon>
        <taxon>Propionibacteriaceae</taxon>
        <taxon>Microlunatus</taxon>
    </lineage>
</organism>
<dbReference type="Gene3D" id="3.40.50.2300">
    <property type="match status" value="1"/>
</dbReference>